<dbReference type="Gene3D" id="3.40.50.1000">
    <property type="entry name" value="HAD superfamily/HAD-like"/>
    <property type="match status" value="1"/>
</dbReference>
<reference evidence="1 3" key="1">
    <citation type="journal article" date="2012" name="Nature">
        <title>Algal genomes reveal evolutionary mosaicism and the fate of nucleomorphs.</title>
        <authorList>
            <consortium name="DOE Joint Genome Institute"/>
            <person name="Curtis B.A."/>
            <person name="Tanifuji G."/>
            <person name="Burki F."/>
            <person name="Gruber A."/>
            <person name="Irimia M."/>
            <person name="Maruyama S."/>
            <person name="Arias M.C."/>
            <person name="Ball S.G."/>
            <person name="Gile G.H."/>
            <person name="Hirakawa Y."/>
            <person name="Hopkins J.F."/>
            <person name="Kuo A."/>
            <person name="Rensing S.A."/>
            <person name="Schmutz J."/>
            <person name="Symeonidi A."/>
            <person name="Elias M."/>
            <person name="Eveleigh R.J."/>
            <person name="Herman E.K."/>
            <person name="Klute M.J."/>
            <person name="Nakayama T."/>
            <person name="Obornik M."/>
            <person name="Reyes-Prieto A."/>
            <person name="Armbrust E.V."/>
            <person name="Aves S.J."/>
            <person name="Beiko R.G."/>
            <person name="Coutinho P."/>
            <person name="Dacks J.B."/>
            <person name="Durnford D.G."/>
            <person name="Fast N.M."/>
            <person name="Green B.R."/>
            <person name="Grisdale C.J."/>
            <person name="Hempel F."/>
            <person name="Henrissat B."/>
            <person name="Hoppner M.P."/>
            <person name="Ishida K."/>
            <person name="Kim E."/>
            <person name="Koreny L."/>
            <person name="Kroth P.G."/>
            <person name="Liu Y."/>
            <person name="Malik S.B."/>
            <person name="Maier U.G."/>
            <person name="McRose D."/>
            <person name="Mock T."/>
            <person name="Neilson J.A."/>
            <person name="Onodera N.T."/>
            <person name="Poole A.M."/>
            <person name="Pritham E.J."/>
            <person name="Richards T.A."/>
            <person name="Rocap G."/>
            <person name="Roy S.W."/>
            <person name="Sarai C."/>
            <person name="Schaack S."/>
            <person name="Shirato S."/>
            <person name="Slamovits C.H."/>
            <person name="Spencer D.F."/>
            <person name="Suzuki S."/>
            <person name="Worden A.Z."/>
            <person name="Zauner S."/>
            <person name="Barry K."/>
            <person name="Bell C."/>
            <person name="Bharti A.K."/>
            <person name="Crow J.A."/>
            <person name="Grimwood J."/>
            <person name="Kramer R."/>
            <person name="Lindquist E."/>
            <person name="Lucas S."/>
            <person name="Salamov A."/>
            <person name="McFadden G.I."/>
            <person name="Lane C.E."/>
            <person name="Keeling P.J."/>
            <person name="Gray M.W."/>
            <person name="Grigoriev I.V."/>
            <person name="Archibald J.M."/>
        </authorList>
    </citation>
    <scope>NUCLEOTIDE SEQUENCE</scope>
    <source>
        <strain evidence="1 3">CCMP2712</strain>
    </source>
</reference>
<dbReference type="STRING" id="905079.L1JC03"/>
<organism evidence="1">
    <name type="scientific">Guillardia theta (strain CCMP2712)</name>
    <name type="common">Cryptophyte</name>
    <dbReference type="NCBI Taxonomy" id="905079"/>
    <lineage>
        <taxon>Eukaryota</taxon>
        <taxon>Cryptophyceae</taxon>
        <taxon>Pyrenomonadales</taxon>
        <taxon>Geminigeraceae</taxon>
        <taxon>Guillardia</taxon>
    </lineage>
</organism>
<evidence type="ECO:0000313" key="2">
    <source>
        <dbReference type="EnsemblProtists" id="EKX46051"/>
    </source>
</evidence>
<dbReference type="OrthoDB" id="2012566at2759"/>
<evidence type="ECO:0000313" key="1">
    <source>
        <dbReference type="EMBL" id="EKX46051.1"/>
    </source>
</evidence>
<proteinExistence type="predicted"/>
<dbReference type="PaxDb" id="55529-EKX46051"/>
<dbReference type="EnsemblProtists" id="EKX46051">
    <property type="protein sequence ID" value="EKX46051"/>
    <property type="gene ID" value="GUITHDRAFT_163091"/>
</dbReference>
<dbReference type="InterPro" id="IPR041492">
    <property type="entry name" value="HAD_2"/>
</dbReference>
<accession>L1JC03</accession>
<dbReference type="Proteomes" id="UP000011087">
    <property type="component" value="Unassembled WGS sequence"/>
</dbReference>
<dbReference type="PANTHER" id="PTHR43611:SF3">
    <property type="entry name" value="FLAVIN MONONUCLEOTIDE HYDROLASE 1, CHLOROPLATIC"/>
    <property type="match status" value="1"/>
</dbReference>
<dbReference type="SFLD" id="SFLDS00003">
    <property type="entry name" value="Haloacid_Dehalogenase"/>
    <property type="match status" value="1"/>
</dbReference>
<dbReference type="HOGENOM" id="CLU_080554_0_0_1"/>
<dbReference type="RefSeq" id="XP_005833031.1">
    <property type="nucleotide sequence ID" value="XM_005832974.1"/>
</dbReference>
<dbReference type="PANTHER" id="PTHR43611">
    <property type="entry name" value="ALPHA-D-GLUCOSE 1-PHOSPHATE PHOSPHATASE"/>
    <property type="match status" value="1"/>
</dbReference>
<dbReference type="OMA" id="FIDDRMT"/>
<dbReference type="SUPFAM" id="SSF56784">
    <property type="entry name" value="HAD-like"/>
    <property type="match status" value="1"/>
</dbReference>
<dbReference type="InterPro" id="IPR036412">
    <property type="entry name" value="HAD-like_sf"/>
</dbReference>
<dbReference type="NCBIfam" id="TIGR01509">
    <property type="entry name" value="HAD-SF-IA-v3"/>
    <property type="match status" value="1"/>
</dbReference>
<name>L1JC03_GUITC</name>
<keyword evidence="3" id="KW-1185">Reference proteome</keyword>
<dbReference type="KEGG" id="gtt:GUITHDRAFT_163091"/>
<dbReference type="InterPro" id="IPR023214">
    <property type="entry name" value="HAD_sf"/>
</dbReference>
<dbReference type="eggNOG" id="KOG3085">
    <property type="taxonomic scope" value="Eukaryota"/>
</dbReference>
<dbReference type="NCBIfam" id="TIGR01549">
    <property type="entry name" value="HAD-SF-IA-v1"/>
    <property type="match status" value="1"/>
</dbReference>
<dbReference type="GeneID" id="17302629"/>
<gene>
    <name evidence="1" type="ORF">GUITHDRAFT_163091</name>
</gene>
<evidence type="ECO:0000313" key="3">
    <source>
        <dbReference type="Proteomes" id="UP000011087"/>
    </source>
</evidence>
<dbReference type="AlphaFoldDB" id="L1JC03"/>
<dbReference type="EMBL" id="JH992996">
    <property type="protein sequence ID" value="EKX46051.1"/>
    <property type="molecule type" value="Genomic_DNA"/>
</dbReference>
<reference evidence="2" key="3">
    <citation type="submission" date="2016-03" db="UniProtKB">
        <authorList>
            <consortium name="EnsemblProtists"/>
        </authorList>
    </citation>
    <scope>IDENTIFICATION</scope>
</reference>
<dbReference type="SFLD" id="SFLDG01129">
    <property type="entry name" value="C1.5:_HAD__Beta-PGM__Phosphata"/>
    <property type="match status" value="1"/>
</dbReference>
<dbReference type="Pfam" id="PF13419">
    <property type="entry name" value="HAD_2"/>
    <property type="match status" value="1"/>
</dbReference>
<sequence>MCALKDGRPSQTQSRKVIFWDVMSTLVYDPFFIEVPAFLGMTLEELYKTKDSAIWEKFEKGLCTEQDLLDGFFLDRRKFDGQGMVNMIASKYEWLPGMKELLIELKQKGYEMHIISNYPIWFNQIESKLSLSTILPWSFVSAETGLRKPDKEAYLMAQRKLNLDAGQCILVDDSKSNVESAKSCGWFGICFNGSCGTLKEELYKILENSGDSATEI</sequence>
<reference evidence="3" key="2">
    <citation type="submission" date="2012-11" db="EMBL/GenBank/DDBJ databases">
        <authorList>
            <person name="Kuo A."/>
            <person name="Curtis B.A."/>
            <person name="Tanifuji G."/>
            <person name="Burki F."/>
            <person name="Gruber A."/>
            <person name="Irimia M."/>
            <person name="Maruyama S."/>
            <person name="Arias M.C."/>
            <person name="Ball S.G."/>
            <person name="Gile G.H."/>
            <person name="Hirakawa Y."/>
            <person name="Hopkins J.F."/>
            <person name="Rensing S.A."/>
            <person name="Schmutz J."/>
            <person name="Symeonidi A."/>
            <person name="Elias M."/>
            <person name="Eveleigh R.J."/>
            <person name="Herman E.K."/>
            <person name="Klute M.J."/>
            <person name="Nakayama T."/>
            <person name="Obornik M."/>
            <person name="Reyes-Prieto A."/>
            <person name="Armbrust E.V."/>
            <person name="Aves S.J."/>
            <person name="Beiko R.G."/>
            <person name="Coutinho P."/>
            <person name="Dacks J.B."/>
            <person name="Durnford D.G."/>
            <person name="Fast N.M."/>
            <person name="Green B.R."/>
            <person name="Grisdale C."/>
            <person name="Hempe F."/>
            <person name="Henrissat B."/>
            <person name="Hoppner M.P."/>
            <person name="Ishida K.-I."/>
            <person name="Kim E."/>
            <person name="Koreny L."/>
            <person name="Kroth P.G."/>
            <person name="Liu Y."/>
            <person name="Malik S.-B."/>
            <person name="Maier U.G."/>
            <person name="McRose D."/>
            <person name="Mock T."/>
            <person name="Neilson J.A."/>
            <person name="Onodera N.T."/>
            <person name="Poole A.M."/>
            <person name="Pritham E.J."/>
            <person name="Richards T.A."/>
            <person name="Rocap G."/>
            <person name="Roy S.W."/>
            <person name="Sarai C."/>
            <person name="Schaack S."/>
            <person name="Shirato S."/>
            <person name="Slamovits C.H."/>
            <person name="Spencer D.F."/>
            <person name="Suzuki S."/>
            <person name="Worden A.Z."/>
            <person name="Zauner S."/>
            <person name="Barry K."/>
            <person name="Bell C."/>
            <person name="Bharti A.K."/>
            <person name="Crow J.A."/>
            <person name="Grimwood J."/>
            <person name="Kramer R."/>
            <person name="Lindquist E."/>
            <person name="Lucas S."/>
            <person name="Salamov A."/>
            <person name="McFadden G.I."/>
            <person name="Lane C.E."/>
            <person name="Keeling P.J."/>
            <person name="Gray M.W."/>
            <person name="Grigoriev I.V."/>
            <person name="Archibald J.M."/>
        </authorList>
    </citation>
    <scope>NUCLEOTIDE SEQUENCE</scope>
    <source>
        <strain evidence="3">CCMP2712</strain>
    </source>
</reference>
<dbReference type="InterPro" id="IPR006439">
    <property type="entry name" value="HAD-SF_hydro_IA"/>
</dbReference>
<protein>
    <submittedName>
        <fullName evidence="1 2">Uncharacterized protein</fullName>
    </submittedName>
</protein>